<dbReference type="AlphaFoldDB" id="A0A1R3UZ60"/>
<evidence type="ECO:0000313" key="1">
    <source>
        <dbReference type="EMBL" id="SIT52928.1"/>
    </source>
</evidence>
<gene>
    <name evidence="1" type="ORF">BQ8794_10298</name>
</gene>
<organism evidence="1 2">
    <name type="scientific">Mesorhizobium prunaredense</name>
    <dbReference type="NCBI Taxonomy" id="1631249"/>
    <lineage>
        <taxon>Bacteria</taxon>
        <taxon>Pseudomonadati</taxon>
        <taxon>Pseudomonadota</taxon>
        <taxon>Alphaproteobacteria</taxon>
        <taxon>Hyphomicrobiales</taxon>
        <taxon>Phyllobacteriaceae</taxon>
        <taxon>Mesorhizobium</taxon>
    </lineage>
</organism>
<accession>A0A1R3UZ60</accession>
<dbReference type="Proteomes" id="UP000188388">
    <property type="component" value="Unassembled WGS sequence"/>
</dbReference>
<protein>
    <submittedName>
        <fullName evidence="1">Uncharacterized protein</fullName>
    </submittedName>
</protein>
<reference evidence="2" key="1">
    <citation type="submission" date="2017-01" db="EMBL/GenBank/DDBJ databases">
        <authorList>
            <person name="Brunel B."/>
        </authorList>
    </citation>
    <scope>NUCLEOTIDE SEQUENCE [LARGE SCALE GENOMIC DNA]</scope>
</reference>
<keyword evidence="2" id="KW-1185">Reference proteome</keyword>
<evidence type="ECO:0000313" key="2">
    <source>
        <dbReference type="Proteomes" id="UP000188388"/>
    </source>
</evidence>
<proteinExistence type="predicted"/>
<name>A0A1R3UZ60_9HYPH</name>
<dbReference type="EMBL" id="FTPD01000001">
    <property type="protein sequence ID" value="SIT52928.1"/>
    <property type="molecule type" value="Genomic_DNA"/>
</dbReference>
<sequence length="26" mass="3209">MGHSSKSYCFVRLKVFEQHENYFSFH</sequence>